<protein>
    <recommendedName>
        <fullName evidence="7">C2H2-type domain-containing protein</fullName>
    </recommendedName>
</protein>
<feature type="region of interest" description="Disordered" evidence="6">
    <location>
        <begin position="88"/>
        <end position="156"/>
    </location>
</feature>
<evidence type="ECO:0000313" key="8">
    <source>
        <dbReference type="EMBL" id="KIY72435.1"/>
    </source>
</evidence>
<evidence type="ECO:0000256" key="5">
    <source>
        <dbReference type="PROSITE-ProRule" id="PRU00042"/>
    </source>
</evidence>
<evidence type="ECO:0000256" key="1">
    <source>
        <dbReference type="ARBA" id="ARBA00022723"/>
    </source>
</evidence>
<dbReference type="InterPro" id="IPR013087">
    <property type="entry name" value="Znf_C2H2_type"/>
</dbReference>
<feature type="region of interest" description="Disordered" evidence="6">
    <location>
        <begin position="270"/>
        <end position="294"/>
    </location>
</feature>
<keyword evidence="4" id="KW-0862">Zinc</keyword>
<feature type="compositionally biased region" description="Basic and acidic residues" evidence="6">
    <location>
        <begin position="115"/>
        <end position="124"/>
    </location>
</feature>
<dbReference type="PANTHER" id="PTHR19818:SF139">
    <property type="entry name" value="PAIR-RULE PROTEIN ODD-PAIRED"/>
    <property type="match status" value="1"/>
</dbReference>
<evidence type="ECO:0000256" key="6">
    <source>
        <dbReference type="SAM" id="MobiDB-lite"/>
    </source>
</evidence>
<dbReference type="SMART" id="SM00355">
    <property type="entry name" value="ZnF_C2H2"/>
    <property type="match status" value="2"/>
</dbReference>
<keyword evidence="3 5" id="KW-0863">Zinc-finger</keyword>
<name>A0A0D7BQC6_9AGAR</name>
<gene>
    <name evidence="8" type="ORF">CYLTODRAFT_486280</name>
</gene>
<dbReference type="GO" id="GO:0045944">
    <property type="term" value="P:positive regulation of transcription by RNA polymerase II"/>
    <property type="evidence" value="ECO:0007669"/>
    <property type="project" value="UniProtKB-ARBA"/>
</dbReference>
<keyword evidence="2" id="KW-0677">Repeat</keyword>
<dbReference type="GO" id="GO:0005634">
    <property type="term" value="C:nucleus"/>
    <property type="evidence" value="ECO:0007669"/>
    <property type="project" value="UniProtKB-ARBA"/>
</dbReference>
<evidence type="ECO:0000256" key="3">
    <source>
        <dbReference type="ARBA" id="ARBA00022771"/>
    </source>
</evidence>
<dbReference type="AlphaFoldDB" id="A0A0D7BQC6"/>
<reference evidence="8 9" key="1">
    <citation type="journal article" date="2015" name="Fungal Genet. Biol.">
        <title>Evolution of novel wood decay mechanisms in Agaricales revealed by the genome sequences of Fistulina hepatica and Cylindrobasidium torrendii.</title>
        <authorList>
            <person name="Floudas D."/>
            <person name="Held B.W."/>
            <person name="Riley R."/>
            <person name="Nagy L.G."/>
            <person name="Koehler G."/>
            <person name="Ransdell A.S."/>
            <person name="Younus H."/>
            <person name="Chow J."/>
            <person name="Chiniquy J."/>
            <person name="Lipzen A."/>
            <person name="Tritt A."/>
            <person name="Sun H."/>
            <person name="Haridas S."/>
            <person name="LaButti K."/>
            <person name="Ohm R.A."/>
            <person name="Kues U."/>
            <person name="Blanchette R.A."/>
            <person name="Grigoriev I.V."/>
            <person name="Minto R.E."/>
            <person name="Hibbett D.S."/>
        </authorList>
    </citation>
    <scope>NUCLEOTIDE SEQUENCE [LARGE SCALE GENOMIC DNA]</scope>
    <source>
        <strain evidence="8 9">FP15055 ss-10</strain>
    </source>
</reference>
<feature type="region of interest" description="Disordered" evidence="6">
    <location>
        <begin position="178"/>
        <end position="202"/>
    </location>
</feature>
<dbReference type="GO" id="GO:0000981">
    <property type="term" value="F:DNA-binding transcription factor activity, RNA polymerase II-specific"/>
    <property type="evidence" value="ECO:0007669"/>
    <property type="project" value="TreeGrafter"/>
</dbReference>
<organism evidence="8 9">
    <name type="scientific">Cylindrobasidium torrendii FP15055 ss-10</name>
    <dbReference type="NCBI Taxonomy" id="1314674"/>
    <lineage>
        <taxon>Eukaryota</taxon>
        <taxon>Fungi</taxon>
        <taxon>Dikarya</taxon>
        <taxon>Basidiomycota</taxon>
        <taxon>Agaricomycotina</taxon>
        <taxon>Agaricomycetes</taxon>
        <taxon>Agaricomycetidae</taxon>
        <taxon>Agaricales</taxon>
        <taxon>Marasmiineae</taxon>
        <taxon>Physalacriaceae</taxon>
        <taxon>Cylindrobasidium</taxon>
    </lineage>
</organism>
<feature type="compositionally biased region" description="Polar residues" evidence="6">
    <location>
        <begin position="183"/>
        <end position="202"/>
    </location>
</feature>
<evidence type="ECO:0000256" key="2">
    <source>
        <dbReference type="ARBA" id="ARBA00022737"/>
    </source>
</evidence>
<dbReference type="PANTHER" id="PTHR19818">
    <property type="entry name" value="ZINC FINGER PROTEIN ZIC AND GLI"/>
    <property type="match status" value="1"/>
</dbReference>
<dbReference type="InterPro" id="IPR036236">
    <property type="entry name" value="Znf_C2H2_sf"/>
</dbReference>
<keyword evidence="1" id="KW-0479">Metal-binding</keyword>
<dbReference type="Gene3D" id="3.30.160.60">
    <property type="entry name" value="Classic Zinc Finger"/>
    <property type="match status" value="1"/>
</dbReference>
<feature type="region of interest" description="Disordered" evidence="6">
    <location>
        <begin position="362"/>
        <end position="420"/>
    </location>
</feature>
<dbReference type="PROSITE" id="PS50157">
    <property type="entry name" value="ZINC_FINGER_C2H2_2"/>
    <property type="match status" value="1"/>
</dbReference>
<dbReference type="InterPro" id="IPR050329">
    <property type="entry name" value="GLI_C2H2-zinc-finger"/>
</dbReference>
<feature type="compositionally biased region" description="Polar residues" evidence="6">
    <location>
        <begin position="139"/>
        <end position="156"/>
    </location>
</feature>
<sequence>MVSPLSTTTATISHLPQRSRRCSGLFVFEDIPRDNSTMASPLLAGFDGTQCYPAALEAHNTLTGMAARESFVAVGDEVHQPDYYVDPQNTVGHYDTDSPQWSPMPPTPALSFTHSDSDDHDELRSPAALLSIPSPFPRNHSTSPSPSKSWRGHQVNSLPPSWIRTSLSPTTAHVYTSPGYASESPSVLSPPSAPTPWTDSPQLQYLDDLEDCMHLGQLPTYNPATKAFEYDHADSCVCGFQEELRLLSLHTDVHAEVMAWRQSTQICEASLEASPSPAQPDSPSPPPPTSPASHPTPLCVAEFVIVNVDGKKRFKCQYPDCDASTTARHNLINHWNFCHSHIKQYACRLGCDRSFTTASDLNRHETKTRTHTDRPSRSAKGRTGNNQAVRSGGITKKVSAKNKGSGKASRLRDSATPYSL</sequence>
<proteinExistence type="predicted"/>
<dbReference type="GO" id="GO:0008270">
    <property type="term" value="F:zinc ion binding"/>
    <property type="evidence" value="ECO:0007669"/>
    <property type="project" value="UniProtKB-KW"/>
</dbReference>
<evidence type="ECO:0000313" key="9">
    <source>
        <dbReference type="Proteomes" id="UP000054007"/>
    </source>
</evidence>
<dbReference type="Proteomes" id="UP000054007">
    <property type="component" value="Unassembled WGS sequence"/>
</dbReference>
<evidence type="ECO:0000259" key="7">
    <source>
        <dbReference type="PROSITE" id="PS50157"/>
    </source>
</evidence>
<dbReference type="EMBL" id="KN880443">
    <property type="protein sequence ID" value="KIY72435.1"/>
    <property type="molecule type" value="Genomic_DNA"/>
</dbReference>
<evidence type="ECO:0000256" key="4">
    <source>
        <dbReference type="ARBA" id="ARBA00022833"/>
    </source>
</evidence>
<keyword evidence="9" id="KW-1185">Reference proteome</keyword>
<dbReference type="GO" id="GO:0000978">
    <property type="term" value="F:RNA polymerase II cis-regulatory region sequence-specific DNA binding"/>
    <property type="evidence" value="ECO:0007669"/>
    <property type="project" value="TreeGrafter"/>
</dbReference>
<feature type="domain" description="C2H2-type" evidence="7">
    <location>
        <begin position="345"/>
        <end position="376"/>
    </location>
</feature>
<dbReference type="OrthoDB" id="2687452at2759"/>
<dbReference type="SUPFAM" id="SSF57667">
    <property type="entry name" value="beta-beta-alpha zinc fingers"/>
    <property type="match status" value="1"/>
</dbReference>
<feature type="compositionally biased region" description="Polar residues" evidence="6">
    <location>
        <begin position="88"/>
        <end position="101"/>
    </location>
</feature>
<accession>A0A0D7BQC6</accession>
<feature type="compositionally biased region" description="Basic and acidic residues" evidence="6">
    <location>
        <begin position="362"/>
        <end position="376"/>
    </location>
</feature>
<feature type="compositionally biased region" description="Pro residues" evidence="6">
    <location>
        <begin position="277"/>
        <end position="290"/>
    </location>
</feature>